<dbReference type="PANTHER" id="PTHR46430">
    <property type="entry name" value="PROTEIN SKT5-RELATED"/>
    <property type="match status" value="1"/>
</dbReference>
<feature type="non-terminal residue" evidence="3">
    <location>
        <position position="1"/>
    </location>
</feature>
<keyword evidence="1" id="KW-0677">Repeat</keyword>
<keyword evidence="4" id="KW-1185">Reference proteome</keyword>
<dbReference type="InterPro" id="IPR051726">
    <property type="entry name" value="Chitin_Synth_Reg"/>
</dbReference>
<dbReference type="AlphaFoldDB" id="A0A9N8ZM00"/>
<evidence type="ECO:0000256" key="1">
    <source>
        <dbReference type="ARBA" id="ARBA00022737"/>
    </source>
</evidence>
<dbReference type="InterPro" id="IPR011990">
    <property type="entry name" value="TPR-like_helical_dom_sf"/>
</dbReference>
<dbReference type="PANTHER" id="PTHR46430:SF1">
    <property type="entry name" value="CHITIN SYNTHASE REGULATOR SKT5-RELATED"/>
    <property type="match status" value="1"/>
</dbReference>
<dbReference type="Gene3D" id="1.25.40.10">
    <property type="entry name" value="Tetratricopeptide repeat domain"/>
    <property type="match status" value="1"/>
</dbReference>
<dbReference type="OrthoDB" id="2384430at2759"/>
<reference evidence="3" key="1">
    <citation type="submission" date="2021-06" db="EMBL/GenBank/DDBJ databases">
        <authorList>
            <person name="Kallberg Y."/>
            <person name="Tangrot J."/>
            <person name="Rosling A."/>
        </authorList>
    </citation>
    <scope>NUCLEOTIDE SEQUENCE</scope>
    <source>
        <strain evidence="3">CL551</strain>
    </source>
</reference>
<feature type="region of interest" description="Disordered" evidence="2">
    <location>
        <begin position="265"/>
        <end position="284"/>
    </location>
</feature>
<dbReference type="EMBL" id="CAJVPV010001524">
    <property type="protein sequence ID" value="CAG8500371.1"/>
    <property type="molecule type" value="Genomic_DNA"/>
</dbReference>
<dbReference type="Pfam" id="PF08238">
    <property type="entry name" value="Sel1"/>
    <property type="match status" value="3"/>
</dbReference>
<organism evidence="3 4">
    <name type="scientific">Acaulospora morrowiae</name>
    <dbReference type="NCBI Taxonomy" id="94023"/>
    <lineage>
        <taxon>Eukaryota</taxon>
        <taxon>Fungi</taxon>
        <taxon>Fungi incertae sedis</taxon>
        <taxon>Mucoromycota</taxon>
        <taxon>Glomeromycotina</taxon>
        <taxon>Glomeromycetes</taxon>
        <taxon>Diversisporales</taxon>
        <taxon>Acaulosporaceae</taxon>
        <taxon>Acaulospora</taxon>
    </lineage>
</organism>
<evidence type="ECO:0000256" key="2">
    <source>
        <dbReference type="SAM" id="MobiDB-lite"/>
    </source>
</evidence>
<dbReference type="InterPro" id="IPR006597">
    <property type="entry name" value="Sel1-like"/>
</dbReference>
<dbReference type="SUPFAM" id="SSF81901">
    <property type="entry name" value="HCP-like"/>
    <property type="match status" value="1"/>
</dbReference>
<sequence length="284" mass="32078">TGVHSSRIEKEIPLEYEKICDECRKGDPKERPNIHEVLNKLHSLEDTSTIIPDIVNSDVNIADSKLLGLTFDALGIENYYNNNNTGIENGSSNNDPGTENSDGNNDFVQYSELFVPLITLLVNVVRNELNSGIMTNKYLKECIQEHMDSKQQSLEILFDYLNKHSQKEPNFSVILGLFYQLGVGIQEDFGEAYTQYLYAASKNNDIGQYLLGCCYESGRGTLELESEAFNCYKRSSEMGAYELGKGVNKNTDEAVTWYNEASNQGNKEASTRLKALQQKQNRRH</sequence>
<accession>A0A9N8ZM00</accession>
<protein>
    <submittedName>
        <fullName evidence="3">5621_t:CDS:1</fullName>
    </submittedName>
</protein>
<dbReference type="SMART" id="SM00671">
    <property type="entry name" value="SEL1"/>
    <property type="match status" value="3"/>
</dbReference>
<comment type="caution">
    <text evidence="3">The sequence shown here is derived from an EMBL/GenBank/DDBJ whole genome shotgun (WGS) entry which is preliminary data.</text>
</comment>
<proteinExistence type="predicted"/>
<dbReference type="Proteomes" id="UP000789342">
    <property type="component" value="Unassembled WGS sequence"/>
</dbReference>
<name>A0A9N8ZM00_9GLOM</name>
<evidence type="ECO:0000313" key="3">
    <source>
        <dbReference type="EMBL" id="CAG8500371.1"/>
    </source>
</evidence>
<gene>
    <name evidence="3" type="ORF">AMORRO_LOCUS3222</name>
</gene>
<evidence type="ECO:0000313" key="4">
    <source>
        <dbReference type="Proteomes" id="UP000789342"/>
    </source>
</evidence>